<evidence type="ECO:0000259" key="4">
    <source>
        <dbReference type="SMART" id="SM00950"/>
    </source>
</evidence>
<dbReference type="InterPro" id="IPR036397">
    <property type="entry name" value="RNaseH_sf"/>
</dbReference>
<dbReference type="SMART" id="SM00950">
    <property type="entry name" value="Piwi"/>
    <property type="match status" value="1"/>
</dbReference>
<evidence type="ECO:0000313" key="6">
    <source>
        <dbReference type="Proteomes" id="UP000670527"/>
    </source>
</evidence>
<dbReference type="EMBL" id="JAGETX010000025">
    <property type="protein sequence ID" value="MBO3273156.1"/>
    <property type="molecule type" value="Genomic_DNA"/>
</dbReference>
<name>A0ABS3THL1_9BACT</name>
<dbReference type="InterPro" id="IPR012337">
    <property type="entry name" value="RNaseH-like_sf"/>
</dbReference>
<evidence type="ECO:0000313" key="5">
    <source>
        <dbReference type="EMBL" id="MBO3273156.1"/>
    </source>
</evidence>
<dbReference type="SUPFAM" id="SSF53098">
    <property type="entry name" value="Ribonuclease H-like"/>
    <property type="match status" value="1"/>
</dbReference>
<dbReference type="CDD" id="cd04659">
    <property type="entry name" value="Piwi_piwi-like_ProArk"/>
    <property type="match status" value="1"/>
</dbReference>
<dbReference type="InterPro" id="IPR003165">
    <property type="entry name" value="Piwi"/>
</dbReference>
<evidence type="ECO:0000256" key="3">
    <source>
        <dbReference type="SAM" id="MobiDB-lite"/>
    </source>
</evidence>
<keyword evidence="6" id="KW-1185">Reference proteome</keyword>
<comment type="caution">
    <text evidence="5">The sequence shown here is derived from an EMBL/GenBank/DDBJ whole genome shotgun (WGS) entry which is preliminary data.</text>
</comment>
<comment type="similarity">
    <text evidence="1">Belongs to the argonaute family. Long pAgo subfamily.</text>
</comment>
<proteinExistence type="inferred from homology"/>
<organism evidence="5 6">
    <name type="scientific">Hymenobacter defluvii</name>
    <dbReference type="NCBI Taxonomy" id="2054411"/>
    <lineage>
        <taxon>Bacteria</taxon>
        <taxon>Pseudomonadati</taxon>
        <taxon>Bacteroidota</taxon>
        <taxon>Cytophagia</taxon>
        <taxon>Cytophagales</taxon>
        <taxon>Hymenobacteraceae</taxon>
        <taxon>Hymenobacter</taxon>
    </lineage>
</organism>
<feature type="compositionally biased region" description="Acidic residues" evidence="3">
    <location>
        <begin position="184"/>
        <end position="199"/>
    </location>
</feature>
<feature type="region of interest" description="Disordered" evidence="3">
    <location>
        <begin position="181"/>
        <end position="200"/>
    </location>
</feature>
<protein>
    <recommendedName>
        <fullName evidence="2">Protein argonaute</fullName>
    </recommendedName>
</protein>
<feature type="domain" description="Piwi" evidence="4">
    <location>
        <begin position="143"/>
        <end position="481"/>
    </location>
</feature>
<dbReference type="Proteomes" id="UP000670527">
    <property type="component" value="Unassembled WGS sequence"/>
</dbReference>
<gene>
    <name evidence="5" type="ORF">J4D97_21075</name>
</gene>
<dbReference type="Gene3D" id="3.30.420.10">
    <property type="entry name" value="Ribonuclease H-like superfamily/Ribonuclease H"/>
    <property type="match status" value="1"/>
</dbReference>
<evidence type="ECO:0000256" key="2">
    <source>
        <dbReference type="ARBA" id="ARBA00035032"/>
    </source>
</evidence>
<accession>A0ABS3THL1</accession>
<sequence>MTSHFLPEPELIFANSLHVCPKAGMKESGVYDLDQIRPDSIKVAVVGLGESVDKVLEWLRVASLPLAEKKSNQPTLFPPFPGFNAANTFFSRVVYDETYIRKITNTVFDQALTTTTHNELLENLVNLYLTEIAFIAKNKRADVIICALPEKHIQVIISGETEENNGTTADEDTLKNGVQAAGAEETEKEPHEADEEPENEVEKNFRHLLKARAMQYGIPLQLVRDRIGKPTREMQDPATIAWNFFTALYYKAGGTPWALSRRYLKPVCFAGISFYKSLDGKELQTSIAQIFNEFGKGVILRGTPAILDKDDRQPHLDAEAAYQLLLTSLTEYRQAMGITPSRLVLHKTSNFKPAEAAGFTRAASEFKIDNLDMVTLMPTDVKLMRKHQYPPLRGTCVELDARNYLLYTRGSVEYFRTYPGAYVPSPILVRLFRNDENALTICEEVLALTKMNWNNTQFDRKWPVTIECARKVGDVMKYLPENVPPQIRYSHYM</sequence>
<evidence type="ECO:0000256" key="1">
    <source>
        <dbReference type="ARBA" id="ARBA00035012"/>
    </source>
</evidence>
<reference evidence="5 6" key="1">
    <citation type="submission" date="2021-03" db="EMBL/GenBank/DDBJ databases">
        <authorList>
            <person name="Kim M.K."/>
        </authorList>
    </citation>
    <scope>NUCLEOTIDE SEQUENCE [LARGE SCALE GENOMIC DNA]</scope>
    <source>
        <strain evidence="5 6">BT507</strain>
    </source>
</reference>